<dbReference type="Proteomes" id="UP000273140">
    <property type="component" value="Unassembled WGS sequence"/>
</dbReference>
<reference evidence="2 3" key="1">
    <citation type="submission" date="2018-08" db="EMBL/GenBank/DDBJ databases">
        <title>Recombination of ecologically and evolutionarily significant loci maintains genetic cohesion in the Pseudomonas syringae species complex.</title>
        <authorList>
            <person name="Dillon M."/>
            <person name="Thakur S."/>
            <person name="Almeida R.N.D."/>
            <person name="Weir B.S."/>
            <person name="Guttman D.S."/>
        </authorList>
    </citation>
    <scope>NUCLEOTIDE SEQUENCE [LARGE SCALE GENOMIC DNA]</scope>
    <source>
        <strain evidence="2 3">ICMP 19074</strain>
    </source>
</reference>
<name>A0A3M4KAD7_PSESF</name>
<sequence>MPHGRDKLKFSHQLPLFGEDGLIDRVEGVFAWLPKLRVAKMTKAFINVDPFYCLLSGAPMMYTGGEPRDDSAGIGSQRSGDRADEVRES</sequence>
<feature type="compositionally biased region" description="Basic and acidic residues" evidence="1">
    <location>
        <begin position="79"/>
        <end position="89"/>
    </location>
</feature>
<accession>A0A3M4KAD7</accession>
<protein>
    <submittedName>
        <fullName evidence="2">Uncharacterized protein</fullName>
    </submittedName>
</protein>
<evidence type="ECO:0000313" key="3">
    <source>
        <dbReference type="Proteomes" id="UP000273140"/>
    </source>
</evidence>
<organism evidence="2 3">
    <name type="scientific">Pseudomonas syringae pv. actinidiae</name>
    <dbReference type="NCBI Taxonomy" id="103796"/>
    <lineage>
        <taxon>Bacteria</taxon>
        <taxon>Pseudomonadati</taxon>
        <taxon>Pseudomonadota</taxon>
        <taxon>Gammaproteobacteria</taxon>
        <taxon>Pseudomonadales</taxon>
        <taxon>Pseudomonadaceae</taxon>
        <taxon>Pseudomonas</taxon>
        <taxon>Pseudomonas syringae</taxon>
    </lineage>
</organism>
<comment type="caution">
    <text evidence="2">The sequence shown here is derived from an EMBL/GenBank/DDBJ whole genome shotgun (WGS) entry which is preliminary data.</text>
</comment>
<dbReference type="AlphaFoldDB" id="A0A3M4KAD7"/>
<dbReference type="EMBL" id="RBRB01000354">
    <property type="protein sequence ID" value="RMQ26290.1"/>
    <property type="molecule type" value="Genomic_DNA"/>
</dbReference>
<feature type="region of interest" description="Disordered" evidence="1">
    <location>
        <begin position="65"/>
        <end position="89"/>
    </location>
</feature>
<gene>
    <name evidence="2" type="ORF">ALQ07_200096</name>
</gene>
<proteinExistence type="predicted"/>
<evidence type="ECO:0000313" key="2">
    <source>
        <dbReference type="EMBL" id="RMQ26290.1"/>
    </source>
</evidence>
<evidence type="ECO:0000256" key="1">
    <source>
        <dbReference type="SAM" id="MobiDB-lite"/>
    </source>
</evidence>